<dbReference type="EMBL" id="BAABJM010000007">
    <property type="protein sequence ID" value="GAA5066403.1"/>
    <property type="molecule type" value="Genomic_DNA"/>
</dbReference>
<protein>
    <recommendedName>
        <fullName evidence="3">Luciferase-like domain-containing protein</fullName>
    </recommendedName>
</protein>
<evidence type="ECO:0008006" key="3">
    <source>
        <dbReference type="Google" id="ProtNLM"/>
    </source>
</evidence>
<comment type="caution">
    <text evidence="1">The sequence shown here is derived from an EMBL/GenBank/DDBJ whole genome shotgun (WGS) entry which is preliminary data.</text>
</comment>
<dbReference type="Proteomes" id="UP001500603">
    <property type="component" value="Unassembled WGS sequence"/>
</dbReference>
<sequence length="312" mass="34033">MTAQTFVLLRAGGWHPGSVVGASRSPQQWVDRLIDEAGTLHSGTHAPDFVGIDSAAHAHDADGEWRLVAVDALTTARRLTSRTDLRFTVVPTVTVADLDPATALDILERDGQRLDLQVRVTNRYVGAGPMVAPTPPFLDLTDPEVLRGMDARFTKAADDLLDVRAVWAKQPDRRHPAIWALAHLTIPYRLAVRVGDYVALTPLDAEHAQSILREVRALEAERARPLRKFADVTVCVADTADAAADRMADLDLRAGRPLRSDAAVFVGAVDDLLAQCREWCTEGFDGVRFRPCGNADVETLAEAVLPRLSADR</sequence>
<gene>
    <name evidence="1" type="ORF">GCM10023318_54510</name>
</gene>
<evidence type="ECO:0000313" key="2">
    <source>
        <dbReference type="Proteomes" id="UP001500603"/>
    </source>
</evidence>
<accession>A0ABP9KW51</accession>
<proteinExistence type="predicted"/>
<reference evidence="2" key="1">
    <citation type="journal article" date="2019" name="Int. J. Syst. Evol. Microbiol.">
        <title>The Global Catalogue of Microorganisms (GCM) 10K type strain sequencing project: providing services to taxonomists for standard genome sequencing and annotation.</title>
        <authorList>
            <consortium name="The Broad Institute Genomics Platform"/>
            <consortium name="The Broad Institute Genome Sequencing Center for Infectious Disease"/>
            <person name="Wu L."/>
            <person name="Ma J."/>
        </authorList>
    </citation>
    <scope>NUCLEOTIDE SEQUENCE [LARGE SCALE GENOMIC DNA]</scope>
    <source>
        <strain evidence="2">JCM 18298</strain>
    </source>
</reference>
<dbReference type="RefSeq" id="WP_345499000.1">
    <property type="nucleotide sequence ID" value="NZ_BAABJM010000007.1"/>
</dbReference>
<dbReference type="Gene3D" id="3.20.20.30">
    <property type="entry name" value="Luciferase-like domain"/>
    <property type="match status" value="1"/>
</dbReference>
<keyword evidence="2" id="KW-1185">Reference proteome</keyword>
<name>A0ABP9KW51_9NOCA</name>
<dbReference type="SUPFAM" id="SSF51679">
    <property type="entry name" value="Bacterial luciferase-like"/>
    <property type="match status" value="1"/>
</dbReference>
<dbReference type="InterPro" id="IPR036661">
    <property type="entry name" value="Luciferase-like_sf"/>
</dbReference>
<organism evidence="1 2">
    <name type="scientific">Nocardia callitridis</name>
    <dbReference type="NCBI Taxonomy" id="648753"/>
    <lineage>
        <taxon>Bacteria</taxon>
        <taxon>Bacillati</taxon>
        <taxon>Actinomycetota</taxon>
        <taxon>Actinomycetes</taxon>
        <taxon>Mycobacteriales</taxon>
        <taxon>Nocardiaceae</taxon>
        <taxon>Nocardia</taxon>
    </lineage>
</organism>
<evidence type="ECO:0000313" key="1">
    <source>
        <dbReference type="EMBL" id="GAA5066403.1"/>
    </source>
</evidence>